<evidence type="ECO:0000256" key="1">
    <source>
        <dbReference type="SAM" id="MobiDB-lite"/>
    </source>
</evidence>
<keyword evidence="3" id="KW-1185">Reference proteome</keyword>
<dbReference type="AlphaFoldDB" id="A0A498KWE7"/>
<feature type="region of interest" description="Disordered" evidence="1">
    <location>
        <begin position="1"/>
        <end position="38"/>
    </location>
</feature>
<dbReference type="RefSeq" id="WP_129068822.1">
    <property type="nucleotide sequence ID" value="NZ_RDFA01000003.1"/>
</dbReference>
<accession>A0A498KWE7</accession>
<dbReference type="Proteomes" id="UP000289691">
    <property type="component" value="Unassembled WGS sequence"/>
</dbReference>
<feature type="compositionally biased region" description="Basic and acidic residues" evidence="1">
    <location>
        <begin position="1"/>
        <end position="27"/>
    </location>
</feature>
<dbReference type="InterPro" id="IPR008719">
    <property type="entry name" value="N2O_reductase_NosL"/>
</dbReference>
<dbReference type="PANTHER" id="PTHR41247:SF1">
    <property type="entry name" value="HTH-TYPE TRANSCRIPTIONAL REPRESSOR YCNK"/>
    <property type="match status" value="1"/>
</dbReference>
<organism evidence="2 3">
    <name type="scientific">Halorientalis pallida</name>
    <dbReference type="NCBI Taxonomy" id="2479928"/>
    <lineage>
        <taxon>Archaea</taxon>
        <taxon>Methanobacteriati</taxon>
        <taxon>Methanobacteriota</taxon>
        <taxon>Stenosarchaea group</taxon>
        <taxon>Halobacteria</taxon>
        <taxon>Halobacteriales</taxon>
        <taxon>Haloarculaceae</taxon>
        <taxon>Halorientalis</taxon>
    </lineage>
</organism>
<gene>
    <name evidence="2" type="ORF">EAF64_09910</name>
</gene>
<name>A0A498KWE7_9EURY</name>
<dbReference type="OrthoDB" id="162738at2157"/>
<dbReference type="EMBL" id="RDFA01000003">
    <property type="protein sequence ID" value="RXK49226.1"/>
    <property type="molecule type" value="Genomic_DNA"/>
</dbReference>
<protein>
    <submittedName>
        <fullName evidence="2">Nitrous oxide reductase accessory protein NosL</fullName>
    </submittedName>
</protein>
<dbReference type="Gene3D" id="3.30.70.2050">
    <property type="match status" value="1"/>
</dbReference>
<dbReference type="Pfam" id="PF05573">
    <property type="entry name" value="NosL"/>
    <property type="match status" value="1"/>
</dbReference>
<comment type="caution">
    <text evidence="2">The sequence shown here is derived from an EMBL/GenBank/DDBJ whole genome shotgun (WGS) entry which is preliminary data.</text>
</comment>
<reference evidence="2 3" key="1">
    <citation type="submission" date="2019-01" db="EMBL/GenBank/DDBJ databases">
        <title>Halorientalis sp. F13-25 a new haloarchaeum isolated from hypersaline water.</title>
        <authorList>
            <person name="Ana D.-V."/>
            <person name="Cristina S.-P."/>
            <person name="Antonio V."/>
        </authorList>
    </citation>
    <scope>NUCLEOTIDE SEQUENCE [LARGE SCALE GENOMIC DNA]</scope>
    <source>
        <strain evidence="2 3">F13-25</strain>
    </source>
</reference>
<sequence>MTDTRDSRESDGQGRRGSSTDRTDGPNHTHQCCPHHRSTSSRRAVLLSGAGLAVALAGCVGDDGTDGTDSDAPDPVTLTRADQCELCGMVIPNHPGPVAEVFYAEQRPSGHGNPARFCSTWEAFTYDFERRDRGWERTAFYVTDYSAVDYDLITDAGDTLISTHVAASAFAGATEVTFVVGSEVKGAMGRDLIGFSGQDDAAAFRREHGGELGTFEEITEATIGQLANR</sequence>
<proteinExistence type="predicted"/>
<evidence type="ECO:0000313" key="2">
    <source>
        <dbReference type="EMBL" id="RXK49226.1"/>
    </source>
</evidence>
<dbReference type="SUPFAM" id="SSF160387">
    <property type="entry name" value="NosL/MerB-like"/>
    <property type="match status" value="1"/>
</dbReference>
<dbReference type="PANTHER" id="PTHR41247">
    <property type="entry name" value="HTH-TYPE TRANSCRIPTIONAL REPRESSOR YCNK"/>
    <property type="match status" value="1"/>
</dbReference>
<evidence type="ECO:0000313" key="3">
    <source>
        <dbReference type="Proteomes" id="UP000289691"/>
    </source>
</evidence>